<organism evidence="2 3">
    <name type="scientific">Hymenobacter bucti</name>
    <dbReference type="NCBI Taxonomy" id="1844114"/>
    <lineage>
        <taxon>Bacteria</taxon>
        <taxon>Pseudomonadati</taxon>
        <taxon>Bacteroidota</taxon>
        <taxon>Cytophagia</taxon>
        <taxon>Cytophagales</taxon>
        <taxon>Hymenobacteraceae</taxon>
        <taxon>Hymenobacter</taxon>
    </lineage>
</organism>
<protein>
    <recommendedName>
        <fullName evidence="4">Macroglobulin domain-containing protein</fullName>
    </recommendedName>
</protein>
<comment type="caution">
    <text evidence="2">The sequence shown here is derived from an EMBL/GenBank/DDBJ whole genome shotgun (WGS) entry which is preliminary data.</text>
</comment>
<dbReference type="EMBL" id="JBHUFD010000005">
    <property type="protein sequence ID" value="MFD1873638.1"/>
    <property type="molecule type" value="Genomic_DNA"/>
</dbReference>
<sequence>MRFPSTSRLCSVGSLALGLHLAASTLGHAQLADPLTTLSQSLEQYSRQTLTEQLFLHLDRPAYVAGETLWFKAYAVDGTYHRPLALSKVAYVEVLDAAQRPVLQAKIGLVRAMGQGALELPAELATGRYVVRAYTSWMKNAGPDFYFQCPITVVNTQEARPVAAPTAGPAYDVQFFPEGGQLVQDLQGRVAFKITDRQGHSVAATGTVAAANGATAATFQTLRNGLGSFLLTPTAAGGAYTATVRLPGGATLTSKLPAVAEQGYALRVTDASPTELTVAVQARLARPAEPLRLLAHTGQQVVTAAEATLLNGRTSFKIDKRLLRPGITHLTLFSGSRPVAERLYFRRPTPAQLLAVRGSATAQTVGLRSQVQLQVGTARPAALSLAVYRLDSLATSAPADISSYLLLAADLRGYIEDAGYYLRDSSAVAAQAADNLMLTQGWRRFRWDDVLAGKPPTPAYPPEVNGYLLQGRVRQRTGAPAPGVLAYLSLPGQSFWFGSSTSHADGLVQFEVPQTYGLRKLVLQTNTTLDSIVRVELLSPFTAGGGPAAPGLPPLARRWASTFSERLVQAQVQQAFPARPRYSATPLDTVAFYGRATEHYRLDDYTRFPTLEDVMREYVPGVLVRKRKDGFHFLVTDRMRHAILQENPLTLLDGLPVFDLNQLLAFDPLKLKTLDVVDSRYLSGQQMYEGVVSFQTYKGDLAGYPLNPHALLEEYELLQVPREFYAPRYDSEAQQRSRPPDLRNLLYWNPTIDLAANKPQMLNFFTSDQAGRYLVVVQGLTPDGHLGSTSFSFEVKPAL</sequence>
<feature type="signal peptide" evidence="1">
    <location>
        <begin position="1"/>
        <end position="29"/>
    </location>
</feature>
<evidence type="ECO:0000256" key="1">
    <source>
        <dbReference type="SAM" id="SignalP"/>
    </source>
</evidence>
<reference evidence="3" key="1">
    <citation type="journal article" date="2019" name="Int. J. Syst. Evol. Microbiol.">
        <title>The Global Catalogue of Microorganisms (GCM) 10K type strain sequencing project: providing services to taxonomists for standard genome sequencing and annotation.</title>
        <authorList>
            <consortium name="The Broad Institute Genomics Platform"/>
            <consortium name="The Broad Institute Genome Sequencing Center for Infectious Disease"/>
            <person name="Wu L."/>
            <person name="Ma J."/>
        </authorList>
    </citation>
    <scope>NUCLEOTIDE SEQUENCE [LARGE SCALE GENOMIC DNA]</scope>
    <source>
        <strain evidence="3">CGMCC 1.15795</strain>
    </source>
</reference>
<dbReference type="RefSeq" id="WP_382314698.1">
    <property type="nucleotide sequence ID" value="NZ_JBHUFD010000005.1"/>
</dbReference>
<evidence type="ECO:0000313" key="2">
    <source>
        <dbReference type="EMBL" id="MFD1873638.1"/>
    </source>
</evidence>
<evidence type="ECO:0008006" key="4">
    <source>
        <dbReference type="Google" id="ProtNLM"/>
    </source>
</evidence>
<dbReference type="Proteomes" id="UP001597197">
    <property type="component" value="Unassembled WGS sequence"/>
</dbReference>
<gene>
    <name evidence="2" type="ORF">ACFSDX_14420</name>
</gene>
<keyword evidence="3" id="KW-1185">Reference proteome</keyword>
<dbReference type="Gene3D" id="2.60.40.1930">
    <property type="match status" value="1"/>
</dbReference>
<accession>A0ABW4QVP1</accession>
<proteinExistence type="predicted"/>
<name>A0ABW4QVP1_9BACT</name>
<evidence type="ECO:0000313" key="3">
    <source>
        <dbReference type="Proteomes" id="UP001597197"/>
    </source>
</evidence>
<feature type="chain" id="PRO_5045104266" description="Macroglobulin domain-containing protein" evidence="1">
    <location>
        <begin position="30"/>
        <end position="799"/>
    </location>
</feature>
<keyword evidence="1" id="KW-0732">Signal</keyword>